<feature type="region of interest" description="Disordered" evidence="1">
    <location>
        <begin position="47"/>
        <end position="73"/>
    </location>
</feature>
<dbReference type="Proteomes" id="UP000249134">
    <property type="component" value="Chromosome 1"/>
</dbReference>
<evidence type="ECO:0000313" key="3">
    <source>
        <dbReference type="Proteomes" id="UP000249134"/>
    </source>
</evidence>
<organism evidence="2 3">
    <name type="scientific">Lederbergia lenta</name>
    <name type="common">Bacillus lentus</name>
    <dbReference type="NCBI Taxonomy" id="1467"/>
    <lineage>
        <taxon>Bacteria</taxon>
        <taxon>Bacillati</taxon>
        <taxon>Bacillota</taxon>
        <taxon>Bacilli</taxon>
        <taxon>Bacillales</taxon>
        <taxon>Bacillaceae</taxon>
        <taxon>Lederbergia</taxon>
    </lineage>
</organism>
<protein>
    <submittedName>
        <fullName evidence="2">Uncharacterized protein</fullName>
    </submittedName>
</protein>
<accession>A0A2X4ZCU1</accession>
<keyword evidence="3" id="KW-1185">Reference proteome</keyword>
<name>A0A2X4ZCU1_LEDLE</name>
<evidence type="ECO:0000256" key="1">
    <source>
        <dbReference type="SAM" id="MobiDB-lite"/>
    </source>
</evidence>
<dbReference type="EMBL" id="LS483476">
    <property type="protein sequence ID" value="SQI58294.1"/>
    <property type="molecule type" value="Genomic_DNA"/>
</dbReference>
<evidence type="ECO:0000313" key="2">
    <source>
        <dbReference type="EMBL" id="SQI58294.1"/>
    </source>
</evidence>
<dbReference type="AlphaFoldDB" id="A0A2X4ZCU1"/>
<proteinExistence type="predicted"/>
<gene>
    <name evidence="2" type="ORF">NCTC4824_02209</name>
</gene>
<reference evidence="2 3" key="1">
    <citation type="submission" date="2018-06" db="EMBL/GenBank/DDBJ databases">
        <authorList>
            <consortium name="Pathogen Informatics"/>
            <person name="Doyle S."/>
        </authorList>
    </citation>
    <scope>NUCLEOTIDE SEQUENCE [LARGE SCALE GENOMIC DNA]</scope>
    <source>
        <strain evidence="2 3">NCTC4824</strain>
    </source>
</reference>
<dbReference type="KEGG" id="blen:NCTC4824_02209"/>
<sequence length="73" mass="8464">MNKNRVNKIKELIIVNNNYQKEEELNDKQLRVKLAIERMIAEGGAVSEGWTDYPRKVDSGTPPNRRNEQGETH</sequence>
<dbReference type="STRING" id="1348624.GCA_001591545_01263"/>